<protein>
    <recommendedName>
        <fullName evidence="3">DUF1618 domain-containing protein</fullName>
    </recommendedName>
</protein>
<accession>A0A3L6T6B7</accession>
<keyword evidence="2" id="KW-1185">Reference proteome</keyword>
<evidence type="ECO:0000313" key="1">
    <source>
        <dbReference type="EMBL" id="RLN33008.1"/>
    </source>
</evidence>
<proteinExistence type="predicted"/>
<organism evidence="1 2">
    <name type="scientific">Panicum miliaceum</name>
    <name type="common">Proso millet</name>
    <name type="synonym">Broomcorn millet</name>
    <dbReference type="NCBI Taxonomy" id="4540"/>
    <lineage>
        <taxon>Eukaryota</taxon>
        <taxon>Viridiplantae</taxon>
        <taxon>Streptophyta</taxon>
        <taxon>Embryophyta</taxon>
        <taxon>Tracheophyta</taxon>
        <taxon>Spermatophyta</taxon>
        <taxon>Magnoliopsida</taxon>
        <taxon>Liliopsida</taxon>
        <taxon>Poales</taxon>
        <taxon>Poaceae</taxon>
        <taxon>PACMAD clade</taxon>
        <taxon>Panicoideae</taxon>
        <taxon>Panicodae</taxon>
        <taxon>Paniceae</taxon>
        <taxon>Panicinae</taxon>
        <taxon>Panicum</taxon>
        <taxon>Panicum sect. Panicum</taxon>
    </lineage>
</organism>
<gene>
    <name evidence="1" type="ORF">C2845_PM03G15830</name>
</gene>
<name>A0A3L6T6B7_PANMI</name>
<sequence>MNCAAGHRPLLVKPHVEGHYSVHDIAIEGEQRLTVHAMSHPVVEPLHYRPLAVSAGCTILGVTPPAASHMVMLAVGDDTVIRMDTVVYGESSRFEMLRRHFPGGGWSTIPLPRPPLRLPSQSSVSSISAYFVMGTRVWISVTGEGTFSLDTQLGVWRMEFPEELRRLQGRAFFVPELGSVVGLTGEDDRFLCSYKLNDDGKERGVPLTWQHTWSEAVPYPWECCEAPWREMVSLAYLGEGRFCVYRPVKVLGTAHNFNSFLVLELRRRPPDGKELEIAKRGVFYYHGMWPDQGLYQDIYFIQ</sequence>
<dbReference type="PANTHER" id="PTHR33085">
    <property type="entry name" value="OS12G0113100 PROTEIN-RELATED"/>
    <property type="match status" value="1"/>
</dbReference>
<dbReference type="Pfam" id="PF07893">
    <property type="entry name" value="DUF1668"/>
    <property type="match status" value="1"/>
</dbReference>
<evidence type="ECO:0008006" key="3">
    <source>
        <dbReference type="Google" id="ProtNLM"/>
    </source>
</evidence>
<reference evidence="2" key="1">
    <citation type="journal article" date="2019" name="Nat. Commun.">
        <title>The genome of broomcorn millet.</title>
        <authorList>
            <person name="Zou C."/>
            <person name="Miki D."/>
            <person name="Li D."/>
            <person name="Tang Q."/>
            <person name="Xiao L."/>
            <person name="Rajput S."/>
            <person name="Deng P."/>
            <person name="Jia W."/>
            <person name="Huang R."/>
            <person name="Zhang M."/>
            <person name="Sun Y."/>
            <person name="Hu J."/>
            <person name="Fu X."/>
            <person name="Schnable P.S."/>
            <person name="Li F."/>
            <person name="Zhang H."/>
            <person name="Feng B."/>
            <person name="Zhu X."/>
            <person name="Liu R."/>
            <person name="Schnable J.C."/>
            <person name="Zhu J.-K."/>
            <person name="Zhang H."/>
        </authorList>
    </citation>
    <scope>NUCLEOTIDE SEQUENCE [LARGE SCALE GENOMIC DNA]</scope>
</reference>
<dbReference type="AlphaFoldDB" id="A0A3L6T6B7"/>
<evidence type="ECO:0000313" key="2">
    <source>
        <dbReference type="Proteomes" id="UP000275267"/>
    </source>
</evidence>
<dbReference type="OrthoDB" id="10461640at2759"/>
<comment type="caution">
    <text evidence="1">The sequence shown here is derived from an EMBL/GenBank/DDBJ whole genome shotgun (WGS) entry which is preliminary data.</text>
</comment>
<dbReference type="Proteomes" id="UP000275267">
    <property type="component" value="Unassembled WGS sequence"/>
</dbReference>
<dbReference type="EMBL" id="PQIB02000002">
    <property type="protein sequence ID" value="RLN33008.1"/>
    <property type="molecule type" value="Genomic_DNA"/>
</dbReference>
<dbReference type="PANTHER" id="PTHR33085:SF64">
    <property type="entry name" value="OS09G0555900 PROTEIN"/>
    <property type="match status" value="1"/>
</dbReference>
<dbReference type="InterPro" id="IPR012871">
    <property type="entry name" value="DUF1668_ORYSA"/>
</dbReference>